<sequence length="61" mass="6777">MLKHNGQPLFDMYESSKSCRFVLGNNVSNPLICIGINPSIATDKQTDPTINKLLKIADHYA</sequence>
<dbReference type="EMBL" id="JRPK02000003">
    <property type="protein sequence ID" value="TLD99325.1"/>
    <property type="molecule type" value="Genomic_DNA"/>
</dbReference>
<evidence type="ECO:0000313" key="4">
    <source>
        <dbReference type="Proteomes" id="UP001562457"/>
    </source>
</evidence>
<accession>A0A4U8TH66</accession>
<dbReference type="EMBL" id="BAAFHN010000027">
    <property type="protein sequence ID" value="GAB0173211.1"/>
    <property type="molecule type" value="Genomic_DNA"/>
</dbReference>
<proteinExistence type="predicted"/>
<evidence type="ECO:0000313" key="2">
    <source>
        <dbReference type="EMBL" id="TLD99325.1"/>
    </source>
</evidence>
<evidence type="ECO:0000313" key="3">
    <source>
        <dbReference type="Proteomes" id="UP000029861"/>
    </source>
</evidence>
<protein>
    <submittedName>
        <fullName evidence="2">DUF1643 domain-containing protein</fullName>
    </submittedName>
</protein>
<name>A0A4U8TH66_9HELI</name>
<gene>
    <name evidence="2" type="ORF">LS80_001385</name>
    <name evidence="1" type="ORF">NHP164001_12280</name>
</gene>
<dbReference type="Proteomes" id="UP001562457">
    <property type="component" value="Unassembled WGS sequence"/>
</dbReference>
<dbReference type="Pfam" id="PF07799">
    <property type="entry name" value="DUF1643"/>
    <property type="match status" value="1"/>
</dbReference>
<dbReference type="InterPro" id="IPR012441">
    <property type="entry name" value="DUF1643"/>
</dbReference>
<keyword evidence="4" id="KW-1185">Reference proteome</keyword>
<dbReference type="Proteomes" id="UP000029861">
    <property type="component" value="Unassembled WGS sequence"/>
</dbReference>
<dbReference type="AlphaFoldDB" id="A0A4U8TH66"/>
<reference evidence="1 4" key="3">
    <citation type="submission" date="2024-06" db="EMBL/GenBank/DDBJ databases">
        <title>Draft genome sequence of Helicobacter trogontum NHP16-4001.</title>
        <authorList>
            <person name="Rimbara E."/>
            <person name="Suzuki M."/>
        </authorList>
    </citation>
    <scope>NUCLEOTIDE SEQUENCE [LARGE SCALE GENOMIC DNA]</scope>
    <source>
        <strain evidence="1 4">NHP16-4001</strain>
    </source>
</reference>
<dbReference type="RefSeq" id="WP_034322391.1">
    <property type="nucleotide sequence ID" value="NZ_BAAFHN010000027.1"/>
</dbReference>
<comment type="caution">
    <text evidence="2">The sequence shown here is derived from an EMBL/GenBank/DDBJ whole genome shotgun (WGS) entry which is preliminary data.</text>
</comment>
<evidence type="ECO:0000313" key="1">
    <source>
        <dbReference type="EMBL" id="GAB0173211.1"/>
    </source>
</evidence>
<reference evidence="2" key="2">
    <citation type="submission" date="2018-04" db="EMBL/GenBank/DDBJ databases">
        <authorList>
            <person name="Sheh A."/>
            <person name="Shen Z."/>
            <person name="Mannion A.J."/>
            <person name="Fox J.G."/>
        </authorList>
    </citation>
    <scope>NUCLEOTIDE SEQUENCE</scope>
    <source>
        <strain evidence="2">ATCC 49310</strain>
    </source>
</reference>
<reference evidence="2 3" key="1">
    <citation type="journal article" date="2014" name="Genome Announc.">
        <title>Draft genome sequences of eight enterohepatic helicobacter species isolated from both laboratory and wild rodents.</title>
        <authorList>
            <person name="Sheh A."/>
            <person name="Shen Z."/>
            <person name="Fox J.G."/>
        </authorList>
    </citation>
    <scope>NUCLEOTIDE SEQUENCE [LARGE SCALE GENOMIC DNA]</scope>
    <source>
        <strain evidence="2 3">ATCC 49310</strain>
    </source>
</reference>
<organism evidence="2 3">
    <name type="scientific">Helicobacter trogontum</name>
    <dbReference type="NCBI Taxonomy" id="50960"/>
    <lineage>
        <taxon>Bacteria</taxon>
        <taxon>Pseudomonadati</taxon>
        <taxon>Campylobacterota</taxon>
        <taxon>Epsilonproteobacteria</taxon>
        <taxon>Campylobacterales</taxon>
        <taxon>Helicobacteraceae</taxon>
        <taxon>Helicobacter</taxon>
    </lineage>
</organism>